<evidence type="ECO:0000256" key="1">
    <source>
        <dbReference type="SAM" id="MobiDB-lite"/>
    </source>
</evidence>
<organism evidence="3 4">
    <name type="scientific">Aulographum hederae CBS 113979</name>
    <dbReference type="NCBI Taxonomy" id="1176131"/>
    <lineage>
        <taxon>Eukaryota</taxon>
        <taxon>Fungi</taxon>
        <taxon>Dikarya</taxon>
        <taxon>Ascomycota</taxon>
        <taxon>Pezizomycotina</taxon>
        <taxon>Dothideomycetes</taxon>
        <taxon>Pleosporomycetidae</taxon>
        <taxon>Aulographales</taxon>
        <taxon>Aulographaceae</taxon>
    </lineage>
</organism>
<evidence type="ECO:0000313" key="4">
    <source>
        <dbReference type="Proteomes" id="UP000800041"/>
    </source>
</evidence>
<dbReference type="InterPro" id="IPR001251">
    <property type="entry name" value="CRAL-TRIO_dom"/>
</dbReference>
<sequence length="387" mass="42807">MSTTEPAAGSGNVLGEKDLKNLAIAEPAEVDSSSKASTTEDAKPVEESVPVPPTQSTGDPTKIPIAHPVAGAIPQTHATLTPEQEKKYNDLLDTVSAWTEVPIISDRNAKKEPITDDDRMWLTRECLLRYLRATKWSPIDAPKRLLATLTWRREYGVLGFTPEYISPEQETGKQVALGYDVEGRPCLYLDPSKQNTKPADRQLHHLVYMMDRVIDLMGPGQETLALVINFAGPSGGGNPSVTQGKQTLNILQNHYPERLGRALISKLPWFISTFFKLISPFIDPVTREKMKFSEPLTNHVPTEQLWTNYGGTHEFTYDHSVYWPALNELCKTRRNEMKARWEKAGKKVGENEAYLRGGDVPSVGSINAGKENQAPETTAPADSSAVA</sequence>
<evidence type="ECO:0000259" key="2">
    <source>
        <dbReference type="PROSITE" id="PS50191"/>
    </source>
</evidence>
<dbReference type="CDD" id="cd00170">
    <property type="entry name" value="SEC14"/>
    <property type="match status" value="1"/>
</dbReference>
<dbReference type="SUPFAM" id="SSF46938">
    <property type="entry name" value="CRAL/TRIO N-terminal domain"/>
    <property type="match status" value="1"/>
</dbReference>
<dbReference type="EMBL" id="ML977184">
    <property type="protein sequence ID" value="KAF1982418.1"/>
    <property type="molecule type" value="Genomic_DNA"/>
</dbReference>
<dbReference type="Proteomes" id="UP000800041">
    <property type="component" value="Unassembled WGS sequence"/>
</dbReference>
<dbReference type="InterPro" id="IPR036865">
    <property type="entry name" value="CRAL-TRIO_dom_sf"/>
</dbReference>
<feature type="region of interest" description="Disordered" evidence="1">
    <location>
        <begin position="352"/>
        <end position="387"/>
    </location>
</feature>
<dbReference type="Pfam" id="PF03765">
    <property type="entry name" value="CRAL_TRIO_N"/>
    <property type="match status" value="1"/>
</dbReference>
<dbReference type="SMART" id="SM01100">
    <property type="entry name" value="CRAL_TRIO_N"/>
    <property type="match status" value="1"/>
</dbReference>
<dbReference type="OrthoDB" id="75724at2759"/>
<dbReference type="Gene3D" id="3.40.525.10">
    <property type="entry name" value="CRAL-TRIO lipid binding domain"/>
    <property type="match status" value="1"/>
</dbReference>
<dbReference type="PANTHER" id="PTHR45824:SF29">
    <property type="entry name" value="GH16843P"/>
    <property type="match status" value="1"/>
</dbReference>
<dbReference type="SUPFAM" id="SSF52087">
    <property type="entry name" value="CRAL/TRIO domain"/>
    <property type="match status" value="1"/>
</dbReference>
<dbReference type="InterPro" id="IPR011074">
    <property type="entry name" value="CRAL/TRIO_N_dom"/>
</dbReference>
<dbReference type="InterPro" id="IPR036273">
    <property type="entry name" value="CRAL/TRIO_N_dom_sf"/>
</dbReference>
<evidence type="ECO:0000313" key="3">
    <source>
        <dbReference type="EMBL" id="KAF1982418.1"/>
    </source>
</evidence>
<dbReference type="PANTHER" id="PTHR45824">
    <property type="entry name" value="GH16843P"/>
    <property type="match status" value="1"/>
</dbReference>
<name>A0A6G1GNV4_9PEZI</name>
<dbReference type="SMART" id="SM00516">
    <property type="entry name" value="SEC14"/>
    <property type="match status" value="1"/>
</dbReference>
<dbReference type="AlphaFoldDB" id="A0A6G1GNV4"/>
<protein>
    <submittedName>
        <fullName evidence="3">CRAL/TRIO domain-containing protein</fullName>
    </submittedName>
</protein>
<dbReference type="InterPro" id="IPR052578">
    <property type="entry name" value="PI_Transfer_CRAL-TRIO"/>
</dbReference>
<dbReference type="GO" id="GO:0008526">
    <property type="term" value="F:phosphatidylinositol transfer activity"/>
    <property type="evidence" value="ECO:0007669"/>
    <property type="project" value="TreeGrafter"/>
</dbReference>
<feature type="region of interest" description="Disordered" evidence="1">
    <location>
        <begin position="1"/>
        <end position="63"/>
    </location>
</feature>
<dbReference type="Pfam" id="PF00650">
    <property type="entry name" value="CRAL_TRIO"/>
    <property type="match status" value="1"/>
</dbReference>
<accession>A0A6G1GNV4</accession>
<feature type="domain" description="CRAL-TRIO" evidence="2">
    <location>
        <begin position="164"/>
        <end position="317"/>
    </location>
</feature>
<keyword evidence="4" id="KW-1185">Reference proteome</keyword>
<gene>
    <name evidence="3" type="ORF">K402DRAFT_362799</name>
</gene>
<dbReference type="PROSITE" id="PS50191">
    <property type="entry name" value="CRAL_TRIO"/>
    <property type="match status" value="1"/>
</dbReference>
<proteinExistence type="predicted"/>
<reference evidence="3" key="1">
    <citation type="journal article" date="2020" name="Stud. Mycol.">
        <title>101 Dothideomycetes genomes: a test case for predicting lifestyles and emergence of pathogens.</title>
        <authorList>
            <person name="Haridas S."/>
            <person name="Albert R."/>
            <person name="Binder M."/>
            <person name="Bloem J."/>
            <person name="Labutti K."/>
            <person name="Salamov A."/>
            <person name="Andreopoulos B."/>
            <person name="Baker S."/>
            <person name="Barry K."/>
            <person name="Bills G."/>
            <person name="Bluhm B."/>
            <person name="Cannon C."/>
            <person name="Castanera R."/>
            <person name="Culley D."/>
            <person name="Daum C."/>
            <person name="Ezra D."/>
            <person name="Gonzalez J."/>
            <person name="Henrissat B."/>
            <person name="Kuo A."/>
            <person name="Liang C."/>
            <person name="Lipzen A."/>
            <person name="Lutzoni F."/>
            <person name="Magnuson J."/>
            <person name="Mondo S."/>
            <person name="Nolan M."/>
            <person name="Ohm R."/>
            <person name="Pangilinan J."/>
            <person name="Park H.-J."/>
            <person name="Ramirez L."/>
            <person name="Alfaro M."/>
            <person name="Sun H."/>
            <person name="Tritt A."/>
            <person name="Yoshinaga Y."/>
            <person name="Zwiers L.-H."/>
            <person name="Turgeon B."/>
            <person name="Goodwin S."/>
            <person name="Spatafora J."/>
            <person name="Crous P."/>
            <person name="Grigoriev I."/>
        </authorList>
    </citation>
    <scope>NUCLEOTIDE SEQUENCE</scope>
    <source>
        <strain evidence="3">CBS 113979</strain>
    </source>
</reference>